<dbReference type="Pfam" id="PF05995">
    <property type="entry name" value="CDO_I"/>
    <property type="match status" value="1"/>
</dbReference>
<keyword evidence="4 6" id="KW-0560">Oxidoreductase</keyword>
<evidence type="ECO:0000256" key="2">
    <source>
        <dbReference type="ARBA" id="ARBA00022723"/>
    </source>
</evidence>
<dbReference type="GO" id="GO:0017172">
    <property type="term" value="F:cysteine dioxygenase activity"/>
    <property type="evidence" value="ECO:0007669"/>
    <property type="project" value="UniProtKB-EC"/>
</dbReference>
<dbReference type="EMBL" id="CP027059">
    <property type="protein sequence ID" value="UQZ86522.1"/>
    <property type="molecule type" value="Genomic_DNA"/>
</dbReference>
<proteinExistence type="inferred from homology"/>
<protein>
    <submittedName>
        <fullName evidence="6">Cysteine dioxygenase</fullName>
        <ecNumber evidence="6">1.13.11.20</ecNumber>
    </submittedName>
</protein>
<organism evidence="6 7">
    <name type="scientific">Paenibacillus konkukensis</name>
    <dbReference type="NCBI Taxonomy" id="2020716"/>
    <lineage>
        <taxon>Bacteria</taxon>
        <taxon>Bacillati</taxon>
        <taxon>Bacillota</taxon>
        <taxon>Bacilli</taxon>
        <taxon>Bacillales</taxon>
        <taxon>Paenibacillaceae</taxon>
        <taxon>Paenibacillus</taxon>
    </lineage>
</organism>
<evidence type="ECO:0000256" key="4">
    <source>
        <dbReference type="ARBA" id="ARBA00023002"/>
    </source>
</evidence>
<dbReference type="InterPro" id="IPR010300">
    <property type="entry name" value="CDO_1"/>
</dbReference>
<dbReference type="Proteomes" id="UP001057134">
    <property type="component" value="Chromosome"/>
</dbReference>
<dbReference type="EC" id="1.13.11.20" evidence="6"/>
<evidence type="ECO:0000313" key="6">
    <source>
        <dbReference type="EMBL" id="UQZ86522.1"/>
    </source>
</evidence>
<reference evidence="6" key="1">
    <citation type="submission" date="2018-02" db="EMBL/GenBank/DDBJ databases">
        <authorList>
            <person name="Kim S.-K."/>
            <person name="Jung H.-I."/>
            <person name="Lee S.-W."/>
        </authorList>
    </citation>
    <scope>NUCLEOTIDE SEQUENCE</scope>
    <source>
        <strain evidence="6">SK3146</strain>
    </source>
</reference>
<dbReference type="Gene3D" id="2.60.120.10">
    <property type="entry name" value="Jelly Rolls"/>
    <property type="match status" value="1"/>
</dbReference>
<keyword evidence="7" id="KW-1185">Reference proteome</keyword>
<dbReference type="RefSeq" id="WP_249862049.1">
    <property type="nucleotide sequence ID" value="NZ_CP027059.1"/>
</dbReference>
<keyword evidence="5" id="KW-0408">Iron</keyword>
<dbReference type="InterPro" id="IPR011051">
    <property type="entry name" value="RmlC_Cupin_sf"/>
</dbReference>
<evidence type="ECO:0000256" key="5">
    <source>
        <dbReference type="ARBA" id="ARBA00023004"/>
    </source>
</evidence>
<reference evidence="6" key="2">
    <citation type="journal article" date="2021" name="J Anim Sci Technol">
        <title>Complete genome sequence of Paenibacillus konkukensis sp. nov. SK3146 as a potential probiotic strain.</title>
        <authorList>
            <person name="Jung H.I."/>
            <person name="Park S."/>
            <person name="Niu K.M."/>
            <person name="Lee S.W."/>
            <person name="Kothari D."/>
            <person name="Yi K.J."/>
            <person name="Kim S.K."/>
        </authorList>
    </citation>
    <scope>NUCLEOTIDE SEQUENCE</scope>
    <source>
        <strain evidence="6">SK3146</strain>
    </source>
</reference>
<keyword evidence="2" id="KW-0479">Metal-binding</keyword>
<sequence length="163" mass="18466">MKLLESIEQAFRNMTDPSPYDLRQAIQQLELKEEEVSSYVAEPSYLPYGRKVLFQSEVVEVILIHLPAGRETMIHDHGASRGCAYVVEGELTNKIYELGAEGYVDESGESVVKQGQFLYAPEGMIHQMCNTGTRRVVSLHAYTPAMSNTKVYHTYEQVLDYVI</sequence>
<accession>A0ABY4RWK0</accession>
<dbReference type="CDD" id="cd10548">
    <property type="entry name" value="cupin_CDO"/>
    <property type="match status" value="1"/>
</dbReference>
<gene>
    <name evidence="6" type="primary">cdoA</name>
    <name evidence="6" type="ORF">SK3146_05815</name>
</gene>
<dbReference type="InterPro" id="IPR014710">
    <property type="entry name" value="RmlC-like_jellyroll"/>
</dbReference>
<evidence type="ECO:0000313" key="7">
    <source>
        <dbReference type="Proteomes" id="UP001057134"/>
    </source>
</evidence>
<keyword evidence="3 6" id="KW-0223">Dioxygenase</keyword>
<evidence type="ECO:0000256" key="3">
    <source>
        <dbReference type="ARBA" id="ARBA00022964"/>
    </source>
</evidence>
<dbReference type="PANTHER" id="PTHR12918:SF1">
    <property type="entry name" value="CYSTEINE DIOXYGENASE TYPE 1"/>
    <property type="match status" value="1"/>
</dbReference>
<dbReference type="SUPFAM" id="SSF51182">
    <property type="entry name" value="RmlC-like cupins"/>
    <property type="match status" value="1"/>
</dbReference>
<dbReference type="PANTHER" id="PTHR12918">
    <property type="entry name" value="CYSTEINE DIOXYGENASE"/>
    <property type="match status" value="1"/>
</dbReference>
<name>A0ABY4RWK0_9BACL</name>
<evidence type="ECO:0000256" key="1">
    <source>
        <dbReference type="ARBA" id="ARBA00006622"/>
    </source>
</evidence>
<comment type="similarity">
    <text evidence="1">Belongs to the cysteine dioxygenase family.</text>
</comment>